<protein>
    <submittedName>
        <fullName evidence="2">Uncharacterized protein</fullName>
    </submittedName>
</protein>
<dbReference type="AlphaFoldDB" id="A0A9J6AJR6"/>
<feature type="compositionally biased region" description="Polar residues" evidence="1">
    <location>
        <begin position="45"/>
        <end position="62"/>
    </location>
</feature>
<feature type="region of interest" description="Disordered" evidence="1">
    <location>
        <begin position="44"/>
        <end position="90"/>
    </location>
</feature>
<dbReference type="Proteomes" id="UP000824120">
    <property type="component" value="Chromosome 2"/>
</dbReference>
<reference evidence="2 3" key="1">
    <citation type="submission" date="2020-09" db="EMBL/GenBank/DDBJ databases">
        <title>De no assembly of potato wild relative species, Solanum commersonii.</title>
        <authorList>
            <person name="Cho K."/>
        </authorList>
    </citation>
    <scope>NUCLEOTIDE SEQUENCE [LARGE SCALE GENOMIC DNA]</scope>
    <source>
        <strain evidence="2">LZ3.2</strain>
        <tissue evidence="2">Leaf</tissue>
    </source>
</reference>
<sequence length="157" mass="16128">MVISCGSASLIFFVGASNSGFASTKKSKHEVSQGQWAAKKLVDSHGSSSCTSGAGPETTAQGQALVKGESKAHRSNVEHLHDRDGGDASAIPARVSSELLSGAGYVRNRDLARVDVGVKAESDEVADAVDSAAKEVETRAEIGNGGWSKGLDRGENG</sequence>
<organism evidence="2 3">
    <name type="scientific">Solanum commersonii</name>
    <name type="common">Commerson's wild potato</name>
    <name type="synonym">Commerson's nightshade</name>
    <dbReference type="NCBI Taxonomy" id="4109"/>
    <lineage>
        <taxon>Eukaryota</taxon>
        <taxon>Viridiplantae</taxon>
        <taxon>Streptophyta</taxon>
        <taxon>Embryophyta</taxon>
        <taxon>Tracheophyta</taxon>
        <taxon>Spermatophyta</taxon>
        <taxon>Magnoliopsida</taxon>
        <taxon>eudicotyledons</taxon>
        <taxon>Gunneridae</taxon>
        <taxon>Pentapetalae</taxon>
        <taxon>asterids</taxon>
        <taxon>lamiids</taxon>
        <taxon>Solanales</taxon>
        <taxon>Solanaceae</taxon>
        <taxon>Solanoideae</taxon>
        <taxon>Solaneae</taxon>
        <taxon>Solanum</taxon>
    </lineage>
</organism>
<evidence type="ECO:0000313" key="3">
    <source>
        <dbReference type="Proteomes" id="UP000824120"/>
    </source>
</evidence>
<comment type="caution">
    <text evidence="2">The sequence shown here is derived from an EMBL/GenBank/DDBJ whole genome shotgun (WGS) entry which is preliminary data.</text>
</comment>
<evidence type="ECO:0000256" key="1">
    <source>
        <dbReference type="SAM" id="MobiDB-lite"/>
    </source>
</evidence>
<name>A0A9J6AJR6_SOLCO</name>
<evidence type="ECO:0000313" key="2">
    <source>
        <dbReference type="EMBL" id="KAG5624681.1"/>
    </source>
</evidence>
<keyword evidence="3" id="KW-1185">Reference proteome</keyword>
<accession>A0A9J6AJR6</accession>
<proteinExistence type="predicted"/>
<gene>
    <name evidence="2" type="ORF">H5410_009899</name>
</gene>
<dbReference type="EMBL" id="JACXVP010000002">
    <property type="protein sequence ID" value="KAG5624681.1"/>
    <property type="molecule type" value="Genomic_DNA"/>
</dbReference>
<feature type="compositionally biased region" description="Basic and acidic residues" evidence="1">
    <location>
        <begin position="68"/>
        <end position="86"/>
    </location>
</feature>
<feature type="region of interest" description="Disordered" evidence="1">
    <location>
        <begin position="121"/>
        <end position="157"/>
    </location>
</feature>